<protein>
    <submittedName>
        <fullName evidence="1">Uncharacterized protein</fullName>
    </submittedName>
</protein>
<proteinExistence type="predicted"/>
<reference evidence="2" key="1">
    <citation type="submission" date="2010-08" db="EMBL/GenBank/DDBJ databases">
        <authorList>
            <consortium name="Caenorhabditis japonica Sequencing Consortium"/>
            <person name="Wilson R.K."/>
        </authorList>
    </citation>
    <scope>NUCLEOTIDE SEQUENCE [LARGE SCALE GENOMIC DNA]</scope>
    <source>
        <strain evidence="2">DF5081</strain>
    </source>
</reference>
<evidence type="ECO:0000313" key="2">
    <source>
        <dbReference type="Proteomes" id="UP000005237"/>
    </source>
</evidence>
<accession>A0A8R1IZM3</accession>
<dbReference type="EnsemblMetazoa" id="CJA40364.1">
    <property type="protein sequence ID" value="CJA40364.1"/>
    <property type="gene ID" value="WBGene00216212"/>
</dbReference>
<dbReference type="Proteomes" id="UP000005237">
    <property type="component" value="Unassembled WGS sequence"/>
</dbReference>
<sequence length="152" mass="16071">MRPRHEKTVRFKMNKRLETQNQLAAAQNPLVAQQNQLIVQNQMAVSQALQLGGVPMNGTNSQGLLMPQATIPTQISQPAAQLSAAPVTPLTNGVIGATGEQLAPGAVAPHPVLAPVLTSGPAPTANQMSTMLNNPSFQILVHQAIRNVSFTK</sequence>
<reference evidence="1" key="2">
    <citation type="submission" date="2022-06" db="UniProtKB">
        <authorList>
            <consortium name="EnsemblMetazoa"/>
        </authorList>
    </citation>
    <scope>IDENTIFICATION</scope>
    <source>
        <strain evidence="1">DF5081</strain>
    </source>
</reference>
<keyword evidence="2" id="KW-1185">Reference proteome</keyword>
<evidence type="ECO:0000313" key="1">
    <source>
        <dbReference type="EnsemblMetazoa" id="CJA40364.1"/>
    </source>
</evidence>
<name>A0A8R1IZM3_CAEJA</name>
<organism evidence="1 2">
    <name type="scientific">Caenorhabditis japonica</name>
    <dbReference type="NCBI Taxonomy" id="281687"/>
    <lineage>
        <taxon>Eukaryota</taxon>
        <taxon>Metazoa</taxon>
        <taxon>Ecdysozoa</taxon>
        <taxon>Nematoda</taxon>
        <taxon>Chromadorea</taxon>
        <taxon>Rhabditida</taxon>
        <taxon>Rhabditina</taxon>
        <taxon>Rhabditomorpha</taxon>
        <taxon>Rhabditoidea</taxon>
        <taxon>Rhabditidae</taxon>
        <taxon>Peloderinae</taxon>
        <taxon>Caenorhabditis</taxon>
    </lineage>
</organism>
<dbReference type="AlphaFoldDB" id="A0A8R1IZM3"/>